<dbReference type="EMBL" id="CP016379">
    <property type="protein sequence ID" value="AZR74373.1"/>
    <property type="molecule type" value="Genomic_DNA"/>
</dbReference>
<dbReference type="AlphaFoldDB" id="A0A3Q9HS86"/>
<dbReference type="OrthoDB" id="2626965at2"/>
<name>A0A3Q9HS86_9FIRM</name>
<sequence>MKDLAKGYAIPVNSFQEIEPVTLDELKTIFPDFIPPQSYLILKKPDLLKFLLGRKRIGEKIYQT</sequence>
<organism evidence="1 2">
    <name type="scientific">Anoxybacter fermentans</name>
    <dbReference type="NCBI Taxonomy" id="1323375"/>
    <lineage>
        <taxon>Bacteria</taxon>
        <taxon>Bacillati</taxon>
        <taxon>Bacillota</taxon>
        <taxon>Clostridia</taxon>
        <taxon>Halanaerobiales</taxon>
        <taxon>Anoxybacter</taxon>
    </lineage>
</organism>
<gene>
    <name evidence="1" type="ORF">BBF96_13840</name>
</gene>
<evidence type="ECO:0000313" key="2">
    <source>
        <dbReference type="Proteomes" id="UP000267250"/>
    </source>
</evidence>
<keyword evidence="2" id="KW-1185">Reference proteome</keyword>
<dbReference type="Proteomes" id="UP000267250">
    <property type="component" value="Chromosome"/>
</dbReference>
<accession>A0A3Q9HS86</accession>
<evidence type="ECO:0000313" key="1">
    <source>
        <dbReference type="EMBL" id="AZR74373.1"/>
    </source>
</evidence>
<reference evidence="1 2" key="1">
    <citation type="submission" date="2016-07" db="EMBL/GenBank/DDBJ databases">
        <title>Genome and transcriptome analysis of iron-reducing fermentative bacteria Anoxybacter fermentans.</title>
        <authorList>
            <person name="Zeng X."/>
            <person name="Shao Z."/>
        </authorList>
    </citation>
    <scope>NUCLEOTIDE SEQUENCE [LARGE SCALE GENOMIC DNA]</scope>
    <source>
        <strain evidence="1 2">DY22613</strain>
    </source>
</reference>
<protein>
    <submittedName>
        <fullName evidence="1">Uncharacterized protein</fullName>
    </submittedName>
</protein>
<proteinExistence type="predicted"/>
<dbReference type="KEGG" id="aft:BBF96_13840"/>